<evidence type="ECO:0000256" key="3">
    <source>
        <dbReference type="RuleBase" id="RU004439"/>
    </source>
</evidence>
<dbReference type="Proteomes" id="UP001364617">
    <property type="component" value="Unassembled WGS sequence"/>
</dbReference>
<feature type="region of interest" description="Disordered" evidence="4">
    <location>
        <begin position="351"/>
        <end position="470"/>
    </location>
</feature>
<keyword evidence="2" id="KW-0393">Immunoglobulin domain</keyword>
<dbReference type="SMART" id="SM00407">
    <property type="entry name" value="IGc1"/>
    <property type="match status" value="1"/>
</dbReference>
<reference evidence="8 9" key="1">
    <citation type="submission" date="2024-02" db="EMBL/GenBank/DDBJ databases">
        <title>Chromosome-level genome assembly of the Eurasian Minnow (Phoxinus phoxinus).</title>
        <authorList>
            <person name="Oriowo T.O."/>
            <person name="Martin S."/>
            <person name="Stange M."/>
            <person name="Chrysostomakis Y."/>
            <person name="Brown T."/>
            <person name="Winkler S."/>
            <person name="Kukowka S."/>
            <person name="Myers E.W."/>
            <person name="Bohne A."/>
        </authorList>
    </citation>
    <scope>NUCLEOTIDE SEQUENCE [LARGE SCALE GENOMIC DNA]</scope>
    <source>
        <strain evidence="8">ZFMK-TIS-60720</strain>
        <tissue evidence="8">Whole Organism</tissue>
    </source>
</reference>
<keyword evidence="5" id="KW-1133">Transmembrane helix</keyword>
<feature type="chain" id="PRO_5042991952" description="Ig-like domain-containing protein" evidence="6">
    <location>
        <begin position="22"/>
        <end position="470"/>
    </location>
</feature>
<feature type="compositionally biased region" description="Low complexity" evidence="4">
    <location>
        <begin position="428"/>
        <end position="440"/>
    </location>
</feature>
<feature type="signal peptide" evidence="6">
    <location>
        <begin position="1"/>
        <end position="21"/>
    </location>
</feature>
<gene>
    <name evidence="8" type="ORF">R3I93_016285</name>
</gene>
<dbReference type="InterPro" id="IPR007110">
    <property type="entry name" value="Ig-like_dom"/>
</dbReference>
<dbReference type="InterPro" id="IPR003006">
    <property type="entry name" value="Ig/MHC_CS"/>
</dbReference>
<feature type="compositionally biased region" description="Polar residues" evidence="4">
    <location>
        <begin position="385"/>
        <end position="427"/>
    </location>
</feature>
<keyword evidence="6" id="KW-0732">Signal</keyword>
<dbReference type="PANTHER" id="PTHR16675:SF193">
    <property type="entry name" value="LOC571647 PROTEIN-RELATED"/>
    <property type="match status" value="1"/>
</dbReference>
<evidence type="ECO:0000256" key="6">
    <source>
        <dbReference type="SAM" id="SignalP"/>
    </source>
</evidence>
<feature type="transmembrane region" description="Helical" evidence="5">
    <location>
        <begin position="316"/>
        <end position="341"/>
    </location>
</feature>
<dbReference type="PROSITE" id="PS00290">
    <property type="entry name" value="IG_MHC"/>
    <property type="match status" value="1"/>
</dbReference>
<sequence length="470" mass="52736">MTLFTVLCSAVLLCAVVPAWSDTHSLYYIYTALSKSVELPGIYEFTAMGLLDDRQIDYYNSKEKRKIPKQHWMQEKMQEDYWEKGTQSRKSKEQWFNVNVKILMERMRHNDSDVHVLQWRHGCEIDQEGIETKFSKGIDEYSYDGDNFLSFDDKESQWVAPVDAALQTKRKWDNVPILNQYTKGYLEKECVDWLNKFREYGDEELREGSPPNVHVFAKKCTSDKTKVKLTCMASGFYPKDVTLTIRKYRSSLPNNEIESSGIRPNHDGTFQLKKSVYIKEDEKAEYDCFVSHKTLTEPIIVTWDGKCKDCNEGPAMAIGIGIGAALVAVVAFVAGLGFYLYKSKRLVSKEKPRKDEENRFLPGQESASNVTKSQEECINFDKAGSVSTDSGKESASNISGSDRSLEQGHNSGEGHSQTGSEISSSTDSGEGSAGASKESSVTNSQEEVNNGDSSGKSKAETQSLLPQNSP</sequence>
<dbReference type="FunFam" id="3.30.500.10:FF:000005">
    <property type="entry name" value="MHC class I antigen ZKA transcript variant 1"/>
    <property type="match status" value="1"/>
</dbReference>
<comment type="similarity">
    <text evidence="3">Belongs to the MHC class I family.</text>
</comment>
<accession>A0AAN9CJP5</accession>
<dbReference type="PANTHER" id="PTHR16675">
    <property type="entry name" value="MHC CLASS I-RELATED"/>
    <property type="match status" value="1"/>
</dbReference>
<evidence type="ECO:0000256" key="2">
    <source>
        <dbReference type="ARBA" id="ARBA00023319"/>
    </source>
</evidence>
<dbReference type="InterPro" id="IPR001039">
    <property type="entry name" value="MHC_I_a_a1/a2"/>
</dbReference>
<keyword evidence="5" id="KW-0472">Membrane</keyword>
<dbReference type="AlphaFoldDB" id="A0AAN9CJP5"/>
<dbReference type="Gene3D" id="2.60.40.10">
    <property type="entry name" value="Immunoglobulins"/>
    <property type="match status" value="1"/>
</dbReference>
<dbReference type="SUPFAM" id="SSF54452">
    <property type="entry name" value="MHC antigen-recognition domain"/>
    <property type="match status" value="1"/>
</dbReference>
<evidence type="ECO:0000256" key="4">
    <source>
        <dbReference type="SAM" id="MobiDB-lite"/>
    </source>
</evidence>
<dbReference type="InterPro" id="IPR011162">
    <property type="entry name" value="MHC_I/II-like_Ag-recog"/>
</dbReference>
<dbReference type="GO" id="GO:0009897">
    <property type="term" value="C:external side of plasma membrane"/>
    <property type="evidence" value="ECO:0007669"/>
    <property type="project" value="TreeGrafter"/>
</dbReference>
<keyword evidence="9" id="KW-1185">Reference proteome</keyword>
<dbReference type="InterPro" id="IPR013783">
    <property type="entry name" value="Ig-like_fold"/>
</dbReference>
<dbReference type="Pfam" id="PF07654">
    <property type="entry name" value="C1-set"/>
    <property type="match status" value="1"/>
</dbReference>
<dbReference type="Gene3D" id="3.30.500.10">
    <property type="entry name" value="MHC class I-like antigen recognition-like"/>
    <property type="match status" value="1"/>
</dbReference>
<protein>
    <recommendedName>
        <fullName evidence="7">Ig-like domain-containing protein</fullName>
    </recommendedName>
</protein>
<dbReference type="InterPro" id="IPR050208">
    <property type="entry name" value="MHC_class-I_related"/>
</dbReference>
<dbReference type="SUPFAM" id="SSF48726">
    <property type="entry name" value="Immunoglobulin"/>
    <property type="match status" value="1"/>
</dbReference>
<evidence type="ECO:0000256" key="5">
    <source>
        <dbReference type="SAM" id="Phobius"/>
    </source>
</evidence>
<feature type="domain" description="Ig-like" evidence="7">
    <location>
        <begin position="211"/>
        <end position="302"/>
    </location>
</feature>
<dbReference type="PRINTS" id="PR01638">
    <property type="entry name" value="MHCCLASSI"/>
</dbReference>
<dbReference type="GO" id="GO:0005615">
    <property type="term" value="C:extracellular space"/>
    <property type="evidence" value="ECO:0007669"/>
    <property type="project" value="TreeGrafter"/>
</dbReference>
<evidence type="ECO:0000259" key="7">
    <source>
        <dbReference type="PROSITE" id="PS50835"/>
    </source>
</evidence>
<dbReference type="InterPro" id="IPR036179">
    <property type="entry name" value="Ig-like_dom_sf"/>
</dbReference>
<evidence type="ECO:0000313" key="8">
    <source>
        <dbReference type="EMBL" id="KAK7139113.1"/>
    </source>
</evidence>
<evidence type="ECO:0000256" key="1">
    <source>
        <dbReference type="ARBA" id="ARBA00023180"/>
    </source>
</evidence>
<dbReference type="InterPro" id="IPR037055">
    <property type="entry name" value="MHC_I-like_Ag-recog_sf"/>
</dbReference>
<keyword evidence="5" id="KW-0812">Transmembrane</keyword>
<proteinExistence type="inferred from homology"/>
<dbReference type="InterPro" id="IPR003597">
    <property type="entry name" value="Ig_C1-set"/>
</dbReference>
<evidence type="ECO:0000313" key="9">
    <source>
        <dbReference type="Proteomes" id="UP001364617"/>
    </source>
</evidence>
<dbReference type="PROSITE" id="PS50835">
    <property type="entry name" value="IG_LIKE"/>
    <property type="match status" value="1"/>
</dbReference>
<dbReference type="EMBL" id="JAYKXH010000017">
    <property type="protein sequence ID" value="KAK7139113.1"/>
    <property type="molecule type" value="Genomic_DNA"/>
</dbReference>
<comment type="caution">
    <text evidence="8">The sequence shown here is derived from an EMBL/GenBank/DDBJ whole genome shotgun (WGS) entry which is preliminary data.</text>
</comment>
<name>A0AAN9CJP5_9TELE</name>
<feature type="compositionally biased region" description="Polar residues" evidence="4">
    <location>
        <begin position="441"/>
        <end position="470"/>
    </location>
</feature>
<keyword evidence="1" id="KW-0325">Glycoprotein</keyword>
<dbReference type="GO" id="GO:0006955">
    <property type="term" value="P:immune response"/>
    <property type="evidence" value="ECO:0007669"/>
    <property type="project" value="TreeGrafter"/>
</dbReference>
<dbReference type="Pfam" id="PF00129">
    <property type="entry name" value="MHC_I"/>
    <property type="match status" value="1"/>
</dbReference>
<organism evidence="8 9">
    <name type="scientific">Phoxinus phoxinus</name>
    <name type="common">Eurasian minnow</name>
    <dbReference type="NCBI Taxonomy" id="58324"/>
    <lineage>
        <taxon>Eukaryota</taxon>
        <taxon>Metazoa</taxon>
        <taxon>Chordata</taxon>
        <taxon>Craniata</taxon>
        <taxon>Vertebrata</taxon>
        <taxon>Euteleostomi</taxon>
        <taxon>Actinopterygii</taxon>
        <taxon>Neopterygii</taxon>
        <taxon>Teleostei</taxon>
        <taxon>Ostariophysi</taxon>
        <taxon>Cypriniformes</taxon>
        <taxon>Leuciscidae</taxon>
        <taxon>Phoxininae</taxon>
        <taxon>Phoxinus</taxon>
    </lineage>
</organism>
<dbReference type="InterPro" id="IPR011161">
    <property type="entry name" value="MHC_I-like_Ag-recog"/>
</dbReference>